<evidence type="ECO:0000256" key="1">
    <source>
        <dbReference type="ARBA" id="ARBA00022737"/>
    </source>
</evidence>
<dbReference type="PANTHER" id="PTHR10271:SF0">
    <property type="entry name" value="INTERFERON-INDUCED PROTEIN WITH TETRATRICOPEPTIDE REPEATS 5"/>
    <property type="match status" value="1"/>
</dbReference>
<dbReference type="SUPFAM" id="SSF48452">
    <property type="entry name" value="TPR-like"/>
    <property type="match status" value="1"/>
</dbReference>
<dbReference type="InterPro" id="IPR011990">
    <property type="entry name" value="TPR-like_helical_dom_sf"/>
</dbReference>
<comment type="caution">
    <text evidence="4">The sequence shown here is derived from an EMBL/GenBank/DDBJ whole genome shotgun (WGS) entry which is preliminary data.</text>
</comment>
<gene>
    <name evidence="4" type="ORF">EOD39_17344</name>
</gene>
<dbReference type="AlphaFoldDB" id="A0A444V3M2"/>
<dbReference type="Proteomes" id="UP000289886">
    <property type="component" value="Unassembled WGS sequence"/>
</dbReference>
<sequence length="224" mass="26548">MSPDNLLVIRYVATFYRKQKSFDKSFRTFNRSTEKVTQFKVSELPNNPLLQIKSIHFEKTRRSLLEQHKLSRQCIFHLETVAQLNPSFVYPQIDLAEMYAEYKTIQKAEELFQTLFRLTTLRPEERQTRCHYGIFQFHYNKSESGAIEHFKEGFKIKCPSSDHEKCYDKLEEISRRCIAGKAFGILGFIHQMKDKKLQAIKYYEEALLCWQRGISECSVSCAFR</sequence>
<comment type="similarity">
    <text evidence="3">Belongs to the IFIT family.</text>
</comment>
<protein>
    <submittedName>
        <fullName evidence="4">Interferon-induced protein with tetratricopeptide repeats 5</fullName>
    </submittedName>
</protein>
<dbReference type="GO" id="GO:0005829">
    <property type="term" value="C:cytosol"/>
    <property type="evidence" value="ECO:0007669"/>
    <property type="project" value="TreeGrafter"/>
</dbReference>
<dbReference type="EMBL" id="SCEB01002745">
    <property type="protein sequence ID" value="RXM95019.1"/>
    <property type="molecule type" value="Genomic_DNA"/>
</dbReference>
<reference evidence="4 5" key="1">
    <citation type="submission" date="2019-01" db="EMBL/GenBank/DDBJ databases">
        <title>Draft Genome and Complete Hox-Cluster Characterization of the Sterlet Sturgeon (Acipenser ruthenus).</title>
        <authorList>
            <person name="Wei Q."/>
        </authorList>
    </citation>
    <scope>NUCLEOTIDE SEQUENCE [LARGE SCALE GENOMIC DNA]</scope>
    <source>
        <strain evidence="4">WHYD16114868_AA</strain>
        <tissue evidence="4">Blood</tissue>
    </source>
</reference>
<dbReference type="PANTHER" id="PTHR10271">
    <property type="entry name" value="INTERFERON-INDUCED PROTEIN WITH TETRATRICOPEPTIDE REPEATS"/>
    <property type="match status" value="1"/>
</dbReference>
<accession>A0A444V3M2</accession>
<organism evidence="4 5">
    <name type="scientific">Acipenser ruthenus</name>
    <name type="common">Sterlet sturgeon</name>
    <dbReference type="NCBI Taxonomy" id="7906"/>
    <lineage>
        <taxon>Eukaryota</taxon>
        <taxon>Metazoa</taxon>
        <taxon>Chordata</taxon>
        <taxon>Craniata</taxon>
        <taxon>Vertebrata</taxon>
        <taxon>Euteleostomi</taxon>
        <taxon>Actinopterygii</taxon>
        <taxon>Chondrostei</taxon>
        <taxon>Acipenseriformes</taxon>
        <taxon>Acipenseridae</taxon>
        <taxon>Acipenser</taxon>
    </lineage>
</organism>
<evidence type="ECO:0000256" key="2">
    <source>
        <dbReference type="ARBA" id="ARBA00022803"/>
    </source>
</evidence>
<name>A0A444V3M2_ACIRT</name>
<evidence type="ECO:0000313" key="5">
    <source>
        <dbReference type="Proteomes" id="UP000289886"/>
    </source>
</evidence>
<dbReference type="GO" id="GO:0051607">
    <property type="term" value="P:defense response to virus"/>
    <property type="evidence" value="ECO:0007669"/>
    <property type="project" value="TreeGrafter"/>
</dbReference>
<keyword evidence="2" id="KW-0802">TPR repeat</keyword>
<evidence type="ECO:0000256" key="3">
    <source>
        <dbReference type="ARBA" id="ARBA00038336"/>
    </source>
</evidence>
<evidence type="ECO:0000313" key="4">
    <source>
        <dbReference type="EMBL" id="RXM95019.1"/>
    </source>
</evidence>
<keyword evidence="1" id="KW-0677">Repeat</keyword>
<proteinExistence type="inferred from homology"/>
<keyword evidence="5" id="KW-1185">Reference proteome</keyword>
<dbReference type="Gene3D" id="1.25.40.10">
    <property type="entry name" value="Tetratricopeptide repeat domain"/>
    <property type="match status" value="1"/>
</dbReference>